<keyword evidence="3 4" id="KW-0687">Ribonucleoprotein</keyword>
<comment type="subunit">
    <text evidence="4">Part of the 50S ribosomal subunit.</text>
</comment>
<protein>
    <recommendedName>
        <fullName evidence="4">Large ribosomal subunit protein uL13c</fullName>
    </recommendedName>
</protein>
<dbReference type="RefSeq" id="YP_009397084.1">
    <property type="nucleotide sequence ID" value="NC_035285.1"/>
</dbReference>
<evidence type="ECO:0000256" key="4">
    <source>
        <dbReference type="HAMAP-Rule" id="MF_01366"/>
    </source>
</evidence>
<dbReference type="InterPro" id="IPR005822">
    <property type="entry name" value="Ribosomal_uL13"/>
</dbReference>
<dbReference type="GO" id="GO:0009507">
    <property type="term" value="C:chloroplast"/>
    <property type="evidence" value="ECO:0007669"/>
    <property type="project" value="UniProtKB-SubCell"/>
</dbReference>
<reference evidence="5" key="1">
    <citation type="journal article" date="2017" name="J. Phycol.">
        <title>Analysis of chloroplast genomes and a supermatrix inform reclassification of the Rhodomelaceae (Rhodophyta).</title>
        <authorList>
            <person name="Diaz-Tapia P."/>
            <person name="Maggs C.A."/>
            <person name="West J.A."/>
            <person name="Verbruggen H."/>
        </authorList>
    </citation>
    <scope>NUCLEOTIDE SEQUENCE</scope>
    <source>
        <strain evidence="5">PD1020</strain>
    </source>
</reference>
<dbReference type="PANTHER" id="PTHR11545">
    <property type="entry name" value="RIBOSOMAL PROTEIN L13"/>
    <property type="match status" value="1"/>
</dbReference>
<geneLocation type="chloroplast" evidence="5"/>
<dbReference type="PIRSF" id="PIRSF002181">
    <property type="entry name" value="Ribosomal_L13"/>
    <property type="match status" value="1"/>
</dbReference>
<dbReference type="NCBIfam" id="TIGR01066">
    <property type="entry name" value="rplM_bact"/>
    <property type="match status" value="1"/>
</dbReference>
<dbReference type="AlphaFoldDB" id="A0A1Z1MJL9"/>
<keyword evidence="5" id="KW-0150">Chloroplast</keyword>
<dbReference type="PANTHER" id="PTHR11545:SF2">
    <property type="entry name" value="LARGE RIBOSOMAL SUBUNIT PROTEIN UL13M"/>
    <property type="match status" value="1"/>
</dbReference>
<evidence type="ECO:0000256" key="2">
    <source>
        <dbReference type="ARBA" id="ARBA00022980"/>
    </source>
</evidence>
<evidence type="ECO:0000313" key="5">
    <source>
        <dbReference type="EMBL" id="ARW66270.1"/>
    </source>
</evidence>
<dbReference type="GO" id="GO:0022625">
    <property type="term" value="C:cytosolic large ribosomal subunit"/>
    <property type="evidence" value="ECO:0007669"/>
    <property type="project" value="TreeGrafter"/>
</dbReference>
<dbReference type="Gene3D" id="3.90.1180.10">
    <property type="entry name" value="Ribosomal protein L13"/>
    <property type="match status" value="1"/>
</dbReference>
<keyword evidence="2 4" id="KW-0689">Ribosomal protein</keyword>
<keyword evidence="5" id="KW-0934">Plastid</keyword>
<dbReference type="GO" id="GO:0017148">
    <property type="term" value="P:negative regulation of translation"/>
    <property type="evidence" value="ECO:0007669"/>
    <property type="project" value="TreeGrafter"/>
</dbReference>
<dbReference type="HAMAP" id="MF_01366">
    <property type="entry name" value="Ribosomal_uL13"/>
    <property type="match status" value="1"/>
</dbReference>
<dbReference type="SUPFAM" id="SSF52161">
    <property type="entry name" value="Ribosomal protein L13"/>
    <property type="match status" value="1"/>
</dbReference>
<sequence>MNKNKTYVQKANQEIVKWYIADAKNQHLGRFSSKIAAILKGKNDTKYTSHVCNNVNIIIINAKLVKVTGNKRDQKIYTRHSGRPGGLKTEKMKDLQERMPNKIIEKAIKGMLPKNVLGRKLFRKLKIYSHNAHPHNAQKSDLITII</sequence>
<name>A0A1Z1MJL9_SPYFI</name>
<dbReference type="GO" id="GO:0003735">
    <property type="term" value="F:structural constituent of ribosome"/>
    <property type="evidence" value="ECO:0007669"/>
    <property type="project" value="InterPro"/>
</dbReference>
<accession>A0A1Z1MJL9</accession>
<organism evidence="5">
    <name type="scientific">Spyridia filamentosa</name>
    <name type="common">Red alga</name>
    <name type="synonym">Fucus filamentosus</name>
    <dbReference type="NCBI Taxonomy" id="196632"/>
    <lineage>
        <taxon>Eukaryota</taxon>
        <taxon>Rhodophyta</taxon>
        <taxon>Florideophyceae</taxon>
        <taxon>Rhodymeniophycidae</taxon>
        <taxon>Ceramiales</taxon>
        <taxon>Spyridiaceae</taxon>
        <taxon>Spyridia</taxon>
    </lineage>
</organism>
<dbReference type="CDD" id="cd00392">
    <property type="entry name" value="Ribosomal_L13"/>
    <property type="match status" value="1"/>
</dbReference>
<comment type="similarity">
    <text evidence="1 4">Belongs to the universal ribosomal protein uL13 family.</text>
</comment>
<proteinExistence type="inferred from homology"/>
<comment type="subcellular location">
    <subcellularLocation>
        <location evidence="4">Plastid</location>
        <location evidence="4">Chloroplast</location>
    </subcellularLocation>
</comment>
<dbReference type="InterPro" id="IPR005823">
    <property type="entry name" value="Ribosomal_uL13_bac-type"/>
</dbReference>
<dbReference type="InterPro" id="IPR036899">
    <property type="entry name" value="Ribosomal_uL13_sf"/>
</dbReference>
<dbReference type="GO" id="GO:0003729">
    <property type="term" value="F:mRNA binding"/>
    <property type="evidence" value="ECO:0007669"/>
    <property type="project" value="TreeGrafter"/>
</dbReference>
<gene>
    <name evidence="4 5" type="primary">rpl13</name>
</gene>
<dbReference type="GeneID" id="33359381"/>
<evidence type="ECO:0000256" key="1">
    <source>
        <dbReference type="ARBA" id="ARBA00006227"/>
    </source>
</evidence>
<dbReference type="Pfam" id="PF00572">
    <property type="entry name" value="Ribosomal_L13"/>
    <property type="match status" value="1"/>
</dbReference>
<dbReference type="GO" id="GO:0006412">
    <property type="term" value="P:translation"/>
    <property type="evidence" value="ECO:0007669"/>
    <property type="project" value="UniProtKB-UniRule"/>
</dbReference>
<evidence type="ECO:0000256" key="3">
    <source>
        <dbReference type="ARBA" id="ARBA00023274"/>
    </source>
</evidence>
<dbReference type="EMBL" id="MF101441">
    <property type="protein sequence ID" value="ARW66270.1"/>
    <property type="molecule type" value="Genomic_DNA"/>
</dbReference>